<reference evidence="5 6" key="1">
    <citation type="submission" date="2014-02" db="EMBL/GenBank/DDBJ databases">
        <title>The genome sequence of Colletotrichum simmondsii CBS122122.</title>
        <authorList>
            <person name="Baroncelli R."/>
            <person name="Thon M.R."/>
        </authorList>
    </citation>
    <scope>NUCLEOTIDE SEQUENCE [LARGE SCALE GENOMIC DNA]</scope>
    <source>
        <strain evidence="5 6">CBS122122</strain>
    </source>
</reference>
<sequence>MVGCIRSTMIIIYTVFGFLASPEIPLPEQNLGLHDQRFALTWVQENIAVFGDDPSKVTIWGQSAGAFSVDHHLKAYASNALVPFRAAIMSSGQMSFGHLTHPSPGIDAWTALSHLVGCVNATNELKCMRAVPAENLISAMRKYRITFGPQFDNVTALSKPMEEEGRGLVNDKVNMTAFFNAYLPPALISPEDLETIVSLYRSDTRVKNDFDLASAIYTDLLWSCVRFLLNRTSPKLEVADEQAQPQSILASTAASNDISTWRYHFNTSILNLLPKEYDWLGKFHGSEIILLFTDPDTTPYTPQTYAVYECFRGVVAGFVKNPSAGPGWPAVGSSYAPLDVAVLGDVGDTSSVMTVSNSTAMNERCKLFDLIWPKLEAI</sequence>
<proteinExistence type="inferred from homology"/>
<organism evidence="5 6">
    <name type="scientific">Colletotrichum simmondsii</name>
    <dbReference type="NCBI Taxonomy" id="703756"/>
    <lineage>
        <taxon>Eukaryota</taxon>
        <taxon>Fungi</taxon>
        <taxon>Dikarya</taxon>
        <taxon>Ascomycota</taxon>
        <taxon>Pezizomycotina</taxon>
        <taxon>Sordariomycetes</taxon>
        <taxon>Hypocreomycetidae</taxon>
        <taxon>Glomerellales</taxon>
        <taxon>Glomerellaceae</taxon>
        <taxon>Colletotrichum</taxon>
        <taxon>Colletotrichum acutatum species complex</taxon>
    </lineage>
</organism>
<dbReference type="Pfam" id="PF00135">
    <property type="entry name" value="COesterase"/>
    <property type="match status" value="1"/>
</dbReference>
<dbReference type="GO" id="GO:0052689">
    <property type="term" value="F:carboxylic ester hydrolase activity"/>
    <property type="evidence" value="ECO:0007669"/>
    <property type="project" value="TreeGrafter"/>
</dbReference>
<evidence type="ECO:0000256" key="1">
    <source>
        <dbReference type="ARBA" id="ARBA00005964"/>
    </source>
</evidence>
<dbReference type="PANTHER" id="PTHR43918:SF4">
    <property type="entry name" value="CARBOXYLIC ESTER HYDROLASE"/>
    <property type="match status" value="1"/>
</dbReference>
<dbReference type="InterPro" id="IPR050654">
    <property type="entry name" value="AChE-related_enzymes"/>
</dbReference>
<dbReference type="Proteomes" id="UP000070328">
    <property type="component" value="Unassembled WGS sequence"/>
</dbReference>
<feature type="signal peptide" evidence="3">
    <location>
        <begin position="1"/>
        <end position="17"/>
    </location>
</feature>
<keyword evidence="6" id="KW-1185">Reference proteome</keyword>
<dbReference type="InterPro" id="IPR002018">
    <property type="entry name" value="CarbesteraseB"/>
</dbReference>
<evidence type="ECO:0000313" key="5">
    <source>
        <dbReference type="EMBL" id="KXH52844.1"/>
    </source>
</evidence>
<dbReference type="EMBL" id="JFBX01000035">
    <property type="protein sequence ID" value="KXH52844.1"/>
    <property type="molecule type" value="Genomic_DNA"/>
</dbReference>
<evidence type="ECO:0000313" key="6">
    <source>
        <dbReference type="Proteomes" id="UP000070328"/>
    </source>
</evidence>
<dbReference type="AlphaFoldDB" id="A0A135TXG4"/>
<dbReference type="OrthoDB" id="408631at2759"/>
<keyword evidence="2" id="KW-0378">Hydrolase</keyword>
<accession>A0A135TXG4</accession>
<dbReference type="SUPFAM" id="SSF53474">
    <property type="entry name" value="alpha/beta-Hydrolases"/>
    <property type="match status" value="1"/>
</dbReference>
<evidence type="ECO:0000259" key="4">
    <source>
        <dbReference type="Pfam" id="PF00135"/>
    </source>
</evidence>
<feature type="chain" id="PRO_5007804491" description="Carboxylesterase type B domain-containing protein" evidence="3">
    <location>
        <begin position="18"/>
        <end position="378"/>
    </location>
</feature>
<keyword evidence="3" id="KW-0732">Signal</keyword>
<dbReference type="InterPro" id="IPR029058">
    <property type="entry name" value="AB_hydrolase_fold"/>
</dbReference>
<protein>
    <recommendedName>
        <fullName evidence="4">Carboxylesterase type B domain-containing protein</fullName>
    </recommendedName>
</protein>
<dbReference type="Gene3D" id="3.40.50.1820">
    <property type="entry name" value="alpha/beta hydrolase"/>
    <property type="match status" value="1"/>
</dbReference>
<evidence type="ECO:0000256" key="3">
    <source>
        <dbReference type="SAM" id="SignalP"/>
    </source>
</evidence>
<feature type="domain" description="Carboxylesterase type B" evidence="4">
    <location>
        <begin position="15"/>
        <end position="161"/>
    </location>
</feature>
<evidence type="ECO:0000256" key="2">
    <source>
        <dbReference type="ARBA" id="ARBA00022801"/>
    </source>
</evidence>
<gene>
    <name evidence="5" type="ORF">CSIM01_12458</name>
</gene>
<comment type="caution">
    <text evidence="5">The sequence shown here is derived from an EMBL/GenBank/DDBJ whole genome shotgun (WGS) entry which is preliminary data.</text>
</comment>
<name>A0A135TXG4_9PEZI</name>
<dbReference type="PANTHER" id="PTHR43918">
    <property type="entry name" value="ACETYLCHOLINESTERASE"/>
    <property type="match status" value="1"/>
</dbReference>
<comment type="similarity">
    <text evidence="1">Belongs to the type-B carboxylesterase/lipase family.</text>
</comment>